<reference evidence="3" key="1">
    <citation type="journal article" date="2013" name="Nat. Genet.">
        <title>The Capsella rubella genome and the genomic consequences of rapid mating system evolution.</title>
        <authorList>
            <person name="Slotte T."/>
            <person name="Hazzouri K.M."/>
            <person name="Agren J.A."/>
            <person name="Koenig D."/>
            <person name="Maumus F."/>
            <person name="Guo Y.L."/>
            <person name="Steige K."/>
            <person name="Platts A.E."/>
            <person name="Escobar J.S."/>
            <person name="Newman L.K."/>
            <person name="Wang W."/>
            <person name="Mandakova T."/>
            <person name="Vello E."/>
            <person name="Smith L.M."/>
            <person name="Henz S.R."/>
            <person name="Steffen J."/>
            <person name="Takuno S."/>
            <person name="Brandvain Y."/>
            <person name="Coop G."/>
            <person name="Andolfatto P."/>
            <person name="Hu T.T."/>
            <person name="Blanchette M."/>
            <person name="Clark R.M."/>
            <person name="Quesneville H."/>
            <person name="Nordborg M."/>
            <person name="Gaut B.S."/>
            <person name="Lysak M.A."/>
            <person name="Jenkins J."/>
            <person name="Grimwood J."/>
            <person name="Chapman J."/>
            <person name="Prochnik S."/>
            <person name="Shu S."/>
            <person name="Rokhsar D."/>
            <person name="Schmutz J."/>
            <person name="Weigel D."/>
            <person name="Wright S.I."/>
        </authorList>
    </citation>
    <scope>NUCLEOTIDE SEQUENCE [LARGE SCALE GENOMIC DNA]</scope>
    <source>
        <strain evidence="3">cv. Monte Gargano</strain>
    </source>
</reference>
<dbReference type="AlphaFoldDB" id="R0HIJ0"/>
<protein>
    <submittedName>
        <fullName evidence="2">Uncharacterized protein</fullName>
    </submittedName>
</protein>
<feature type="compositionally biased region" description="Polar residues" evidence="1">
    <location>
        <begin position="361"/>
        <end position="373"/>
    </location>
</feature>
<accession>R0HIJ0</accession>
<feature type="compositionally biased region" description="Polar residues" evidence="1">
    <location>
        <begin position="405"/>
        <end position="420"/>
    </location>
</feature>
<evidence type="ECO:0000313" key="3">
    <source>
        <dbReference type="Proteomes" id="UP000029121"/>
    </source>
</evidence>
<evidence type="ECO:0000313" key="2">
    <source>
        <dbReference type="EMBL" id="EOA23668.1"/>
    </source>
</evidence>
<dbReference type="Proteomes" id="UP000029121">
    <property type="component" value="Unassembled WGS sequence"/>
</dbReference>
<dbReference type="eggNOG" id="ENOG502QR5K">
    <property type="taxonomic scope" value="Eukaryota"/>
</dbReference>
<gene>
    <name evidence="2" type="ORF">CARUB_v10016876mg</name>
</gene>
<dbReference type="KEGG" id="crb:17885075"/>
<dbReference type="GO" id="GO:0008017">
    <property type="term" value="F:microtubule binding"/>
    <property type="evidence" value="ECO:0007669"/>
    <property type="project" value="InterPro"/>
</dbReference>
<feature type="compositionally biased region" description="Low complexity" evidence="1">
    <location>
        <begin position="374"/>
        <end position="392"/>
    </location>
</feature>
<feature type="region of interest" description="Disordered" evidence="1">
    <location>
        <begin position="274"/>
        <end position="604"/>
    </location>
</feature>
<dbReference type="PANTHER" id="PTHR33737">
    <property type="entry name" value="OS05G0121800 PROTEIN"/>
    <property type="match status" value="1"/>
</dbReference>
<dbReference type="EMBL" id="KB870809">
    <property type="protein sequence ID" value="EOA23668.1"/>
    <property type="molecule type" value="Genomic_DNA"/>
</dbReference>
<feature type="compositionally biased region" description="Low complexity" evidence="1">
    <location>
        <begin position="447"/>
        <end position="465"/>
    </location>
</feature>
<organism evidence="2 3">
    <name type="scientific">Capsella rubella</name>
    <dbReference type="NCBI Taxonomy" id="81985"/>
    <lineage>
        <taxon>Eukaryota</taxon>
        <taxon>Viridiplantae</taxon>
        <taxon>Streptophyta</taxon>
        <taxon>Embryophyta</taxon>
        <taxon>Tracheophyta</taxon>
        <taxon>Spermatophyta</taxon>
        <taxon>Magnoliopsida</taxon>
        <taxon>eudicotyledons</taxon>
        <taxon>Gunneridae</taxon>
        <taxon>Pentapetalae</taxon>
        <taxon>rosids</taxon>
        <taxon>malvids</taxon>
        <taxon>Brassicales</taxon>
        <taxon>Brassicaceae</taxon>
        <taxon>Camelineae</taxon>
        <taxon>Capsella</taxon>
    </lineage>
</organism>
<keyword evidence="3" id="KW-1185">Reference proteome</keyword>
<dbReference type="OrthoDB" id="1931260at2759"/>
<dbReference type="PANTHER" id="PTHR33737:SF2">
    <property type="entry name" value="OS12G0102700 PROTEIN"/>
    <property type="match status" value="1"/>
</dbReference>
<name>R0HIJ0_9BRAS</name>
<feature type="compositionally biased region" description="Polar residues" evidence="1">
    <location>
        <begin position="427"/>
        <end position="440"/>
    </location>
</feature>
<sequence length="604" mass="65197">EVNNRAHYTQKPSISQRQWRNRIESYSKLHLRPNSTLLCIFDLCSMEDNEAKKSEVEADGLGLIDVASEDDSLLFSSFPDPTSYEFSETNKDEKCLKDDKDLNFMMDTHYCDEEEILVSSVEEKEEVLQPHESPEPEKVMKKGKYNLRKSLAWDNAFFTNEGVLEPEEISSMMESNHKSGKKALPTIEEDINRSTESISTFQSDCTVENSQEFVLFEDVRASIQRSAKASDTATPGRTNELGATEVAIGTTMGDILTSQEKTKPKAGLRNQSIRAQGLGKAKQPVAPRGLSTSISKPPNGPSKGRPLSTASTNRTSLEISKTKQEKNSKLPAGKEPLGPRMPISRRAKTVLPKSGVPVKSSLRSSVASKNEMTSSCSSLESSASASSSASHKSSVDSIKKKNESSSRLASQSLANRSTSRGIMGQPRISSHPTNKTTKSKLPSRVPSVGSISDCSSESSRASATSNIANGNQKMVSDDKGPPANDNSLQTVKPLKNSKDVSVTQADAKEVTKRVSAMNGGSVPPTSMKPSGLRVPSPNIGFFDGARHGSASASKKSGKSQPTRSPIQEASNSKTKASSKLVSASSPKLPNKLYSKINAEDQLEG</sequence>
<feature type="compositionally biased region" description="Polar residues" evidence="1">
    <location>
        <begin position="560"/>
        <end position="587"/>
    </location>
</feature>
<dbReference type="STRING" id="81985.R0HIJ0"/>
<feature type="non-terminal residue" evidence="2">
    <location>
        <position position="1"/>
    </location>
</feature>
<feature type="compositionally biased region" description="Basic and acidic residues" evidence="1">
    <location>
        <begin position="393"/>
        <end position="404"/>
    </location>
</feature>
<feature type="compositionally biased region" description="Polar residues" evidence="1">
    <location>
        <begin position="308"/>
        <end position="319"/>
    </location>
</feature>
<proteinExistence type="predicted"/>
<evidence type="ECO:0000256" key="1">
    <source>
        <dbReference type="SAM" id="MobiDB-lite"/>
    </source>
</evidence>
<dbReference type="InterPro" id="IPR045882">
    <property type="entry name" value="GPT1/2"/>
</dbReference>